<dbReference type="InterPro" id="IPR001789">
    <property type="entry name" value="Sig_transdc_resp-reg_receiver"/>
</dbReference>
<dbReference type="RefSeq" id="WP_406854167.1">
    <property type="nucleotide sequence ID" value="NZ_CP157484.1"/>
</dbReference>
<keyword evidence="9" id="KW-0067">ATP-binding</keyword>
<dbReference type="Gene3D" id="3.30.565.10">
    <property type="entry name" value="Histidine kinase-like ATPase, C-terminal domain"/>
    <property type="match status" value="1"/>
</dbReference>
<feature type="coiled-coil region" evidence="5">
    <location>
        <begin position="301"/>
        <end position="331"/>
    </location>
</feature>
<dbReference type="InterPro" id="IPR005467">
    <property type="entry name" value="His_kinase_dom"/>
</dbReference>
<dbReference type="SMART" id="SM00387">
    <property type="entry name" value="HATPase_c"/>
    <property type="match status" value="1"/>
</dbReference>
<dbReference type="PRINTS" id="PR00344">
    <property type="entry name" value="BCTRLSENSOR"/>
</dbReference>
<dbReference type="Pfam" id="PF00072">
    <property type="entry name" value="Response_reg"/>
    <property type="match status" value="1"/>
</dbReference>
<dbReference type="SUPFAM" id="SSF47384">
    <property type="entry name" value="Homodimeric domain of signal transducing histidine kinase"/>
    <property type="match status" value="1"/>
</dbReference>
<dbReference type="CDD" id="cd12915">
    <property type="entry name" value="PDC2_DGC_like"/>
    <property type="match status" value="1"/>
</dbReference>
<dbReference type="SMART" id="SM00388">
    <property type="entry name" value="HisKA"/>
    <property type="match status" value="1"/>
</dbReference>
<dbReference type="PANTHER" id="PTHR43065:SF49">
    <property type="entry name" value="HISTIDINE KINASE"/>
    <property type="match status" value="1"/>
</dbReference>
<feature type="domain" description="Response regulatory" evidence="8">
    <location>
        <begin position="587"/>
        <end position="701"/>
    </location>
</feature>
<comment type="catalytic activity">
    <reaction evidence="1">
        <text>ATP + protein L-histidine = ADP + protein N-phospho-L-histidine.</text>
        <dbReference type="EC" id="2.7.13.3"/>
    </reaction>
</comment>
<organism evidence="9">
    <name type="scientific">Alsobacter sp. KACC 23698</name>
    <dbReference type="NCBI Taxonomy" id="3149229"/>
    <lineage>
        <taxon>Bacteria</taxon>
        <taxon>Pseudomonadati</taxon>
        <taxon>Pseudomonadota</taxon>
        <taxon>Alphaproteobacteria</taxon>
        <taxon>Hyphomicrobiales</taxon>
        <taxon>Alsobacteraceae</taxon>
        <taxon>Alsobacter</taxon>
    </lineage>
</organism>
<evidence type="ECO:0000313" key="9">
    <source>
        <dbReference type="EMBL" id="XBO37346.1"/>
    </source>
</evidence>
<dbReference type="AlphaFoldDB" id="A0AAU7JAP0"/>
<dbReference type="InterPro" id="IPR011006">
    <property type="entry name" value="CheY-like_superfamily"/>
</dbReference>
<evidence type="ECO:0000259" key="7">
    <source>
        <dbReference type="PROSITE" id="PS50109"/>
    </source>
</evidence>
<dbReference type="InterPro" id="IPR003661">
    <property type="entry name" value="HisK_dim/P_dom"/>
</dbReference>
<evidence type="ECO:0000256" key="4">
    <source>
        <dbReference type="PROSITE-ProRule" id="PRU00169"/>
    </source>
</evidence>
<dbReference type="Pfam" id="PF22588">
    <property type="entry name" value="dCache_1_like"/>
    <property type="match status" value="1"/>
</dbReference>
<dbReference type="InterPro" id="IPR036097">
    <property type="entry name" value="HisK_dim/P_sf"/>
</dbReference>
<evidence type="ECO:0000256" key="1">
    <source>
        <dbReference type="ARBA" id="ARBA00000085"/>
    </source>
</evidence>
<keyword evidence="5" id="KW-0175">Coiled coil</keyword>
<dbReference type="PROSITE" id="PS50109">
    <property type="entry name" value="HIS_KIN"/>
    <property type="match status" value="1"/>
</dbReference>
<dbReference type="Gene3D" id="3.30.450.20">
    <property type="entry name" value="PAS domain"/>
    <property type="match status" value="2"/>
</dbReference>
<keyword evidence="6" id="KW-1133">Transmembrane helix</keyword>
<dbReference type="PROSITE" id="PS50110">
    <property type="entry name" value="RESPONSE_REGULATORY"/>
    <property type="match status" value="1"/>
</dbReference>
<dbReference type="InterPro" id="IPR003594">
    <property type="entry name" value="HATPase_dom"/>
</dbReference>
<dbReference type="Pfam" id="PF02518">
    <property type="entry name" value="HATPase_c"/>
    <property type="match status" value="1"/>
</dbReference>
<dbReference type="InterPro" id="IPR036890">
    <property type="entry name" value="HATPase_C_sf"/>
</dbReference>
<dbReference type="SMART" id="SM00448">
    <property type="entry name" value="REC"/>
    <property type="match status" value="1"/>
</dbReference>
<evidence type="ECO:0000256" key="6">
    <source>
        <dbReference type="SAM" id="Phobius"/>
    </source>
</evidence>
<dbReference type="GO" id="GO:0005524">
    <property type="term" value="F:ATP binding"/>
    <property type="evidence" value="ECO:0007669"/>
    <property type="project" value="UniProtKB-KW"/>
</dbReference>
<proteinExistence type="predicted"/>
<evidence type="ECO:0000259" key="8">
    <source>
        <dbReference type="PROSITE" id="PS50110"/>
    </source>
</evidence>
<dbReference type="Pfam" id="PF00512">
    <property type="entry name" value="HisKA"/>
    <property type="match status" value="1"/>
</dbReference>
<feature type="domain" description="Histidine kinase" evidence="7">
    <location>
        <begin position="343"/>
        <end position="563"/>
    </location>
</feature>
<dbReference type="EMBL" id="CP157484">
    <property type="protein sequence ID" value="XBO37346.1"/>
    <property type="molecule type" value="Genomic_DNA"/>
</dbReference>
<dbReference type="CDD" id="cd12914">
    <property type="entry name" value="PDC1_DGC_like"/>
    <property type="match status" value="1"/>
</dbReference>
<reference evidence="9" key="1">
    <citation type="submission" date="2024-05" db="EMBL/GenBank/DDBJ databases">
        <authorList>
            <person name="Kim S."/>
            <person name="Heo J."/>
            <person name="Choi H."/>
            <person name="Choi Y."/>
            <person name="Kwon S.-W."/>
            <person name="Kim Y."/>
        </authorList>
    </citation>
    <scope>NUCLEOTIDE SEQUENCE</scope>
    <source>
        <strain evidence="9">KACC 23698</strain>
    </source>
</reference>
<name>A0AAU7JAP0_9HYPH</name>
<keyword evidence="6" id="KW-0812">Transmembrane</keyword>
<dbReference type="PANTHER" id="PTHR43065">
    <property type="entry name" value="SENSOR HISTIDINE KINASE"/>
    <property type="match status" value="1"/>
</dbReference>
<keyword evidence="9" id="KW-0547">Nucleotide-binding</keyword>
<keyword evidence="6" id="KW-0472">Membrane</keyword>
<dbReference type="CDD" id="cd00082">
    <property type="entry name" value="HisKA"/>
    <property type="match status" value="1"/>
</dbReference>
<dbReference type="Gene3D" id="1.10.287.130">
    <property type="match status" value="1"/>
</dbReference>
<accession>A0AAU7JAP0</accession>
<dbReference type="InterPro" id="IPR054327">
    <property type="entry name" value="His-kinase-like_sensor"/>
</dbReference>
<evidence type="ECO:0000256" key="2">
    <source>
        <dbReference type="ARBA" id="ARBA00012438"/>
    </source>
</evidence>
<evidence type="ECO:0000256" key="5">
    <source>
        <dbReference type="SAM" id="Coils"/>
    </source>
</evidence>
<dbReference type="InterPro" id="IPR004358">
    <property type="entry name" value="Sig_transdc_His_kin-like_C"/>
</dbReference>
<dbReference type="SUPFAM" id="SSF55874">
    <property type="entry name" value="ATPase domain of HSP90 chaperone/DNA topoisomerase II/histidine kinase"/>
    <property type="match status" value="1"/>
</dbReference>
<dbReference type="Gene3D" id="3.40.50.2300">
    <property type="match status" value="1"/>
</dbReference>
<sequence length="709" mass="76754">MRALRLLVILSVLAPVVLLAVLGWVSYRTEVRTARRGLLQTLDLVYEHAIKTFDTHRLVATYTNEVVRGLADEEIQTREAELRLQLARLVAGLPQLTNTWVIDALGQPLVSASPVPAGLNVSDRAYFQTQLQPGARPHVSQLLLGKATGSVFFQLAWRREDPGGRFRGVTAVSVEPDYFRAFHGRVTAGAGYTMGLFRNDGVALVRYPTSTADLLGTRQRATGLEKEIAERPGAGLYFGTSNFDGERRLVAYRSMPDYPIYVTAGLPWSSVVRAWRGAMLSYLAFGAPSAMALFLLSVSAYRQARRENATLDKLRQEAKRRELAEDALRQSQKMEAVGRLTGGIAHDFNNLLTVVIGNLEMLLRRLGPEDARARRSALLAKEGALRAAMLTQRLLAFSRRQPLEPRRVDLNQLVRGMTELVHRTLGEKISVQTRTEPDLPAVDVDPNQLESAILNLAVNARDAMPQGGELVVSTARVEVEADGGAAPPGSYVAVSVSDTGSGIPAELQDKVFEPFFTTKPHGQGTGLGLSQVYGFIQQSGGHVLLTSEPGHGATITMLLPLAPPSLDEAPTHGPEIVDAAPSAPTSTILVVEDQPEVRRFAVEALRELGHHVVEAGDAEQAIRMLGEGPSVSLLFSDIGLPGMDGRALARHVAAHHPRIRILLTTGYANLRDGAGPGDPDLDPLPKPYTVAQLVTRVDAVLRGPEGTLG</sequence>
<protein>
    <recommendedName>
        <fullName evidence="2">histidine kinase</fullName>
        <ecNumber evidence="2">2.7.13.3</ecNumber>
    </recommendedName>
</protein>
<keyword evidence="3 4" id="KW-0597">Phosphoprotein</keyword>
<gene>
    <name evidence="9" type="ORF">ABEG18_16615</name>
</gene>
<evidence type="ECO:0000256" key="3">
    <source>
        <dbReference type="ARBA" id="ARBA00022553"/>
    </source>
</evidence>
<feature type="transmembrane region" description="Helical" evidence="6">
    <location>
        <begin position="6"/>
        <end position="27"/>
    </location>
</feature>
<dbReference type="SUPFAM" id="SSF52172">
    <property type="entry name" value="CheY-like"/>
    <property type="match status" value="1"/>
</dbReference>
<dbReference type="GO" id="GO:0000155">
    <property type="term" value="F:phosphorelay sensor kinase activity"/>
    <property type="evidence" value="ECO:0007669"/>
    <property type="project" value="InterPro"/>
</dbReference>
<feature type="transmembrane region" description="Helical" evidence="6">
    <location>
        <begin position="280"/>
        <end position="301"/>
    </location>
</feature>
<feature type="modified residue" description="4-aspartylphosphate" evidence="4">
    <location>
        <position position="637"/>
    </location>
</feature>
<dbReference type="EC" id="2.7.13.3" evidence="2"/>